<dbReference type="InterPro" id="IPR055099">
    <property type="entry name" value="Ig_NUP210_7th"/>
</dbReference>
<dbReference type="Pfam" id="PF24427">
    <property type="entry name" value="Ig_GP210_16th"/>
    <property type="match status" value="1"/>
</dbReference>
<protein>
    <submittedName>
        <fullName evidence="13">Nuclear pore complex protein GP210</fullName>
    </submittedName>
</protein>
<feature type="domain" description="BIG2" evidence="12">
    <location>
        <begin position="498"/>
        <end position="574"/>
    </location>
</feature>
<comment type="caution">
    <text evidence="13">The sequence shown here is derived from an EMBL/GenBank/DDBJ whole genome shotgun (WGS) entry which is preliminary data.</text>
</comment>
<sequence length="1994" mass="217202">MGSPPSAAAAVVAVVAVAAALLSASAAANPAGGPHMADLSVLLPPRLTKPVEYRLIGGDGCFSWSWDHHDLISVKPEYNDSSRCSTSARLASIAPYNGRRETSVYATDVISGITIHCKVFVDKISRIRIFHHAVKIDLDEIATLRVHAFDDEENVFSSLVGLQFLWQLTPRLLDNSSHHLVHIPLKETHLSDCGGFCGDINIRFELEDKNLGSDFFVVKGIEIGQEVVKAQLFEPQFEHVIDTITLTVAEAMSLEPPSPVLVTVGVSVKFKLKVFRQKVAQGTFSNRLGFILSISTFSLAVKLPSPYHRWHTTNSSVAQVDSSLGISCALSLGFTKVVVEDTRIEGHEQVSSLHVVIPRTLFLYLVPIMDDSAHLHGITNIPSSKVWYVYPGRKYIVLAKAFAEGFDAREIYITEENELKLDSSTMEFWNLSQVPDSSIGSYEVQTSRLLRPVSQGKGHLVASLTYVTEASGPAKVLKLVQEVNVCSKVKAFWDEGLENSNVIHLPWVPGVYQEVELKAIGGCGKTLDDYKLFSSDEDVASVSDSRIVRAKKPGQAVIRVVSAFDFLNFDEIIVEVSIPSVLSILPVFPVEVPVGTRLHAAVALKTSNGHSFSRCDHFNAFIRWNLLSDNESFHILDTAEPSSVEDIKHNAGSWGQNGNPCAWISLSASAAGRSTVVAAFTFDSDSNIETLGPISLRATSKISAYYPLVVLQGGNGNQFGGYWFDLSGIHSRIENMDRNSPKELYLVPGSTMDVFLFGGPERWDQVVDFVETVDVIGESKNHITSSTAVQKLSSGIYRVSCPSKVSYKLLFSRGNMIGKDHPVPAIAKSEFSLVCDFPSEITLIANENENRLDILEAASKADRGPDRLQASPVVISNGRNIRLAAAGIHGNGRIFANSSSLCLKWEATGCEGLAYFDEANSAEMLDESAWERFLVLQNSTGVCTVRTTVVGFSTKFAGPTREEEHTFHSLTDAIQLQIVSSLRVTPEYVLLVFHPEAQENLIVSGGTCSLDASTNDTHVVQIVKHPGKNLCSQLILGAKGLGKAIVTIQDVGLSPRATTHSLARVANVDWIQIIAEEHIGLMEGSTKDFQISAGTQDGQTFGDSQVFAGGIILLISLNSLQFKYMDIELHLGDEILELISPSELMDGPKFSIKAAKTGITSLYVSTRQHYGQRVLSQVIKVEVYKPLQIHPEYIYLTPGASFVLSVKGGPKIGVSIEYSSLNMEIVEVQNATGRMSAKAVGNSTVRAAILANGGTLVCEAFGRVEVDIPLAMILNTQSDHLCIGCSMPIYPSLPKGDPFSFYETCQSYSWMIADEKVVTFQSAKSWQYKYGQGLHSEGKNNPWFSSGSSNSFINHMIGRSAGKTKVSISVTCDFLLPGTSGSVVSYNASKTILVVPDPPLALALPVTWLFPPFYTTTSLLPRSANSLGEPDSLDPECSVGYSLLRGSGRSGSVIQDASIIDGSKIRTGESNAVDCIQAKDHSTGRTEIASCLRVAEVAQARVAAAESSVQIAYLSVNDRLELDIKYADELGYIFHEAHGVAPVKIETNYPDVVSILMPRDFNGTHGTHGRFVLQAKSHGMALIRLHVNHIPNKADFIMVSVGAQMYPRDVILHSGQHLNFTIIGDSMDMCGSGHWLSSNEKIVHINRITGEAQARSEGVAEVIFKGSNLKLQTTVSVLKVNQIVVDSPVETLTNAAGPPDGYKFSVRFSTASSVSPIDVPFECKVDPSFIGYVEPWTDHAAKKSYCLFHPYSPSQLLPVTLNPKEGFLHVLVRANLKEDPKVTGSAHALFVKGFYIKEPGKLNLTPSCNHSIITVGGNTDVELFWNAKDLLSVIRVDTNENKGVPSRIVYRVEALKRQPFSDKVTIVLPATGQTEEVEISYDTGDKAEPSSSWGLTTFAVILTCIVVPVVTVALFMKSLERPSRQAPSRNTAASTPARAPAASPAAMAYPASPANGQLSPRTPQPFMEYVRRTIDDTPYYKRDGRRRFNPQNTY</sequence>
<evidence type="ECO:0000256" key="2">
    <source>
        <dbReference type="ARBA" id="ARBA00007313"/>
    </source>
</evidence>
<accession>A0A1E5W3H2</accession>
<evidence type="ECO:0000256" key="10">
    <source>
        <dbReference type="SAM" id="Phobius"/>
    </source>
</evidence>
<feature type="transmembrane region" description="Helical" evidence="10">
    <location>
        <begin position="1893"/>
        <end position="1915"/>
    </location>
</feature>
<dbReference type="Pfam" id="PF22969">
    <property type="entry name" value="Ig_NUP210_2nd"/>
    <property type="match status" value="1"/>
</dbReference>
<keyword evidence="4 11" id="KW-0732">Signal</keyword>
<feature type="compositionally biased region" description="Low complexity" evidence="9">
    <location>
        <begin position="1932"/>
        <end position="1954"/>
    </location>
</feature>
<dbReference type="InterPro" id="IPR045197">
    <property type="entry name" value="NUP210-like"/>
</dbReference>
<dbReference type="InterPro" id="IPR055097">
    <property type="entry name" value="Ig_NUP210_2nd"/>
</dbReference>
<comment type="subcellular location">
    <subcellularLocation>
        <location evidence="1">Nucleus membrane</location>
        <topology evidence="1">Single-pass membrane protein</topology>
    </subcellularLocation>
</comment>
<dbReference type="Pfam" id="PF26182">
    <property type="entry name" value="Ig_NUP210_5th"/>
    <property type="match status" value="1"/>
</dbReference>
<dbReference type="Pfam" id="PF22967">
    <property type="entry name" value="Ig_NUP210_1st"/>
    <property type="match status" value="1"/>
</dbReference>
<reference evidence="13 14" key="1">
    <citation type="submission" date="2016-09" db="EMBL/GenBank/DDBJ databases">
        <title>The draft genome of Dichanthelium oligosanthes: A C3 panicoid grass species.</title>
        <authorList>
            <person name="Studer A.J."/>
            <person name="Schnable J.C."/>
            <person name="Brutnell T.P."/>
        </authorList>
    </citation>
    <scope>NUCLEOTIDE SEQUENCE [LARGE SCALE GENOMIC DNA]</scope>
    <source>
        <strain evidence="14">cv. Kellogg 1175</strain>
        <tissue evidence="13">Leaf</tissue>
    </source>
</reference>
<feature type="region of interest" description="Disordered" evidence="9">
    <location>
        <begin position="1921"/>
        <end position="1964"/>
    </location>
</feature>
<evidence type="ECO:0000256" key="3">
    <source>
        <dbReference type="ARBA" id="ARBA00022692"/>
    </source>
</evidence>
<keyword evidence="14" id="KW-1185">Reference proteome</keyword>
<evidence type="ECO:0000256" key="9">
    <source>
        <dbReference type="SAM" id="MobiDB-lite"/>
    </source>
</evidence>
<feature type="signal peptide" evidence="11">
    <location>
        <begin position="1"/>
        <end position="27"/>
    </location>
</feature>
<keyword evidence="7" id="KW-0325">Glycoprotein</keyword>
<dbReference type="Pfam" id="PF02368">
    <property type="entry name" value="Big_2"/>
    <property type="match status" value="1"/>
</dbReference>
<evidence type="ECO:0000256" key="6">
    <source>
        <dbReference type="ARBA" id="ARBA00023136"/>
    </source>
</evidence>
<dbReference type="GO" id="GO:0031965">
    <property type="term" value="C:nuclear membrane"/>
    <property type="evidence" value="ECO:0007669"/>
    <property type="project" value="UniProtKB-SubCell"/>
</dbReference>
<dbReference type="SUPFAM" id="SSF49373">
    <property type="entry name" value="Invasin/intimin cell-adhesion fragments"/>
    <property type="match status" value="1"/>
</dbReference>
<evidence type="ECO:0000259" key="12">
    <source>
        <dbReference type="SMART" id="SM00635"/>
    </source>
</evidence>
<dbReference type="InterPro" id="IPR056233">
    <property type="entry name" value="Ig_GP210_16th"/>
</dbReference>
<dbReference type="PANTHER" id="PTHR23019">
    <property type="entry name" value="NUCLEAR PORE MEMBRANE GLYCOPROTEIN GP210-RELATED"/>
    <property type="match status" value="1"/>
</dbReference>
<evidence type="ECO:0000313" key="14">
    <source>
        <dbReference type="Proteomes" id="UP000095767"/>
    </source>
</evidence>
<keyword evidence="6 10" id="KW-0472">Membrane</keyword>
<dbReference type="InterPro" id="IPR056232">
    <property type="entry name" value="Ig_GP210_15th"/>
</dbReference>
<evidence type="ECO:0000256" key="7">
    <source>
        <dbReference type="ARBA" id="ARBA00023180"/>
    </source>
</evidence>
<dbReference type="InterPro" id="IPR008964">
    <property type="entry name" value="Invasin/intimin_cell_adhesion"/>
</dbReference>
<dbReference type="STRING" id="888268.A0A1E5W3H2"/>
<keyword evidence="5 10" id="KW-1133">Transmembrane helix</keyword>
<dbReference type="SMART" id="SM00635">
    <property type="entry name" value="BID_2"/>
    <property type="match status" value="2"/>
</dbReference>
<dbReference type="PANTHER" id="PTHR23019:SF0">
    <property type="entry name" value="NUCLEAR PORE MEMBRANE GLYCOPROTEIN 210"/>
    <property type="match status" value="1"/>
</dbReference>
<dbReference type="InterPro" id="IPR055096">
    <property type="entry name" value="Ig_NUP210_1st"/>
</dbReference>
<dbReference type="Pfam" id="PF24425">
    <property type="entry name" value="Ig_GP210_15th"/>
    <property type="match status" value="1"/>
</dbReference>
<dbReference type="Proteomes" id="UP000095767">
    <property type="component" value="Unassembled WGS sequence"/>
</dbReference>
<dbReference type="OrthoDB" id="361283at2759"/>
<evidence type="ECO:0000256" key="8">
    <source>
        <dbReference type="ARBA" id="ARBA00023242"/>
    </source>
</evidence>
<evidence type="ECO:0000313" key="13">
    <source>
        <dbReference type="EMBL" id="OEL31953.1"/>
    </source>
</evidence>
<evidence type="ECO:0000256" key="11">
    <source>
        <dbReference type="SAM" id="SignalP"/>
    </source>
</evidence>
<dbReference type="InterPro" id="IPR003343">
    <property type="entry name" value="Big_2"/>
</dbReference>
<proteinExistence type="inferred from homology"/>
<keyword evidence="8" id="KW-0539">Nucleus</keyword>
<keyword evidence="3 10" id="KW-0812">Transmembrane</keyword>
<evidence type="ECO:0000256" key="1">
    <source>
        <dbReference type="ARBA" id="ARBA00004590"/>
    </source>
</evidence>
<dbReference type="EMBL" id="LWDX02022369">
    <property type="protein sequence ID" value="OEL31953.1"/>
    <property type="molecule type" value="Genomic_DNA"/>
</dbReference>
<organism evidence="13 14">
    <name type="scientific">Dichanthelium oligosanthes</name>
    <dbReference type="NCBI Taxonomy" id="888268"/>
    <lineage>
        <taxon>Eukaryota</taxon>
        <taxon>Viridiplantae</taxon>
        <taxon>Streptophyta</taxon>
        <taxon>Embryophyta</taxon>
        <taxon>Tracheophyta</taxon>
        <taxon>Spermatophyta</taxon>
        <taxon>Magnoliopsida</taxon>
        <taxon>Liliopsida</taxon>
        <taxon>Poales</taxon>
        <taxon>Poaceae</taxon>
        <taxon>PACMAD clade</taxon>
        <taxon>Panicoideae</taxon>
        <taxon>Panicodae</taxon>
        <taxon>Paniceae</taxon>
        <taxon>Dichantheliinae</taxon>
        <taxon>Dichanthelium</taxon>
    </lineage>
</organism>
<gene>
    <name evidence="13" type="ORF">BAE44_0007028</name>
</gene>
<dbReference type="Pfam" id="PF22962">
    <property type="entry name" value="Ig_NUP210_7th"/>
    <property type="match status" value="1"/>
</dbReference>
<name>A0A1E5W3H2_9POAL</name>
<evidence type="ECO:0000256" key="4">
    <source>
        <dbReference type="ARBA" id="ARBA00022729"/>
    </source>
</evidence>
<feature type="domain" description="BIG2" evidence="12">
    <location>
        <begin position="1183"/>
        <end position="1259"/>
    </location>
</feature>
<comment type="similarity">
    <text evidence="2">Belongs to the NUP210 family.</text>
</comment>
<evidence type="ECO:0000256" key="5">
    <source>
        <dbReference type="ARBA" id="ARBA00022989"/>
    </source>
</evidence>
<feature type="chain" id="PRO_5009188756" evidence="11">
    <location>
        <begin position="28"/>
        <end position="1994"/>
    </location>
</feature>